<dbReference type="PROSITE" id="PS50089">
    <property type="entry name" value="ZF_RING_2"/>
    <property type="match status" value="1"/>
</dbReference>
<dbReference type="CDD" id="cd16649">
    <property type="entry name" value="mRING-HC-C3HC5_CGRF1-like"/>
    <property type="match status" value="1"/>
</dbReference>
<feature type="compositionally biased region" description="Low complexity" evidence="5">
    <location>
        <begin position="178"/>
        <end position="187"/>
    </location>
</feature>
<dbReference type="GO" id="GO:0008270">
    <property type="term" value="F:zinc ion binding"/>
    <property type="evidence" value="ECO:0007669"/>
    <property type="project" value="UniProtKB-KW"/>
</dbReference>
<proteinExistence type="predicted"/>
<dbReference type="EMBL" id="JAXIOK010000005">
    <property type="protein sequence ID" value="KAK4770356.1"/>
    <property type="molecule type" value="Genomic_DNA"/>
</dbReference>
<evidence type="ECO:0000256" key="1">
    <source>
        <dbReference type="ARBA" id="ARBA00022723"/>
    </source>
</evidence>
<feature type="domain" description="RING-type" evidence="6">
    <location>
        <begin position="227"/>
        <end position="261"/>
    </location>
</feature>
<dbReference type="AlphaFoldDB" id="A0AAN7QKQ7"/>
<organism evidence="7 8">
    <name type="scientific">Trapa incisa</name>
    <dbReference type="NCBI Taxonomy" id="236973"/>
    <lineage>
        <taxon>Eukaryota</taxon>
        <taxon>Viridiplantae</taxon>
        <taxon>Streptophyta</taxon>
        <taxon>Embryophyta</taxon>
        <taxon>Tracheophyta</taxon>
        <taxon>Spermatophyta</taxon>
        <taxon>Magnoliopsida</taxon>
        <taxon>eudicotyledons</taxon>
        <taxon>Gunneridae</taxon>
        <taxon>Pentapetalae</taxon>
        <taxon>rosids</taxon>
        <taxon>malvids</taxon>
        <taxon>Myrtales</taxon>
        <taxon>Lythraceae</taxon>
        <taxon>Trapa</taxon>
    </lineage>
</organism>
<keyword evidence="2 4" id="KW-0863">Zinc-finger</keyword>
<evidence type="ECO:0000256" key="2">
    <source>
        <dbReference type="ARBA" id="ARBA00022771"/>
    </source>
</evidence>
<dbReference type="FunFam" id="3.30.40.10:FF:000239">
    <property type="entry name" value="probable BOI-related E3 ubiquitin-protein ligase 2"/>
    <property type="match status" value="1"/>
</dbReference>
<dbReference type="PIRSF" id="PIRSF036836">
    <property type="entry name" value="RNase_bind_SBP1"/>
    <property type="match status" value="1"/>
</dbReference>
<evidence type="ECO:0000313" key="8">
    <source>
        <dbReference type="Proteomes" id="UP001345219"/>
    </source>
</evidence>
<evidence type="ECO:0000313" key="7">
    <source>
        <dbReference type="EMBL" id="KAK4770356.1"/>
    </source>
</evidence>
<keyword evidence="1" id="KW-0479">Metal-binding</keyword>
<dbReference type="Gene3D" id="3.30.40.10">
    <property type="entry name" value="Zinc/RING finger domain, C3HC4 (zinc finger)"/>
    <property type="match status" value="1"/>
</dbReference>
<feature type="region of interest" description="Disordered" evidence="5">
    <location>
        <begin position="178"/>
        <end position="207"/>
    </location>
</feature>
<protein>
    <recommendedName>
        <fullName evidence="6">RING-type domain-containing protein</fullName>
    </recommendedName>
</protein>
<dbReference type="Proteomes" id="UP001345219">
    <property type="component" value="Chromosome 24"/>
</dbReference>
<sequence>MNTHERGRESRLTTAINNSIAYSRNMTTNPLTMQHQPLRLEDLSESQFHHNPPHHQSAVFSSGLILSSHSQRQHHRSVSHQALSHDPAAYVKRQRDEIDQFLLAQEEQLRRALAEKLQKHHSLLLAAAEAAVSRRLREKEAEVEKATRHHAELQARAAQLSVEVQVWRAKARAQEAAATSLQAQLQQRQDKMSPDQQPSRCGETEAEDAHSAFVERDRAVATPGPSCRSCQRRAAAAVLLPCRHLCLCNGCDRMARACPVCFVARESSVEVYFA</sequence>
<keyword evidence="3" id="KW-0862">Zinc</keyword>
<evidence type="ECO:0000259" key="6">
    <source>
        <dbReference type="PROSITE" id="PS50089"/>
    </source>
</evidence>
<reference evidence="7 8" key="1">
    <citation type="journal article" date="2023" name="Hortic Res">
        <title>Pangenome of water caltrop reveals structural variations and asymmetric subgenome divergence after allopolyploidization.</title>
        <authorList>
            <person name="Zhang X."/>
            <person name="Chen Y."/>
            <person name="Wang L."/>
            <person name="Yuan Y."/>
            <person name="Fang M."/>
            <person name="Shi L."/>
            <person name="Lu R."/>
            <person name="Comes H.P."/>
            <person name="Ma Y."/>
            <person name="Chen Y."/>
            <person name="Huang G."/>
            <person name="Zhou Y."/>
            <person name="Zheng Z."/>
            <person name="Qiu Y."/>
        </authorList>
    </citation>
    <scope>NUCLEOTIDE SEQUENCE [LARGE SCALE GENOMIC DNA]</scope>
    <source>
        <tissue evidence="7">Roots</tissue>
    </source>
</reference>
<dbReference type="InterPro" id="IPR001841">
    <property type="entry name" value="Znf_RING"/>
</dbReference>
<keyword evidence="8" id="KW-1185">Reference proteome</keyword>
<evidence type="ECO:0000256" key="3">
    <source>
        <dbReference type="ARBA" id="ARBA00022833"/>
    </source>
</evidence>
<dbReference type="PANTHER" id="PTHR42647">
    <property type="entry name" value="SBP (S-RIBONUCLEASE BINDING PROTEIN) FAMILY PROTEIN"/>
    <property type="match status" value="1"/>
</dbReference>
<name>A0AAN7QKQ7_9MYRT</name>
<dbReference type="Pfam" id="PF13920">
    <property type="entry name" value="zf-C3HC4_3"/>
    <property type="match status" value="1"/>
</dbReference>
<dbReference type="PANTHER" id="PTHR42647:SF5">
    <property type="entry name" value="SBP (S-RIBONUCLEASE BINDING PROTEIN) FAMILY PROTEIN"/>
    <property type="match status" value="1"/>
</dbReference>
<gene>
    <name evidence="7" type="ORF">SAY87_030888</name>
</gene>
<evidence type="ECO:0000256" key="4">
    <source>
        <dbReference type="PROSITE-ProRule" id="PRU00175"/>
    </source>
</evidence>
<dbReference type="GO" id="GO:0004842">
    <property type="term" value="F:ubiquitin-protein transferase activity"/>
    <property type="evidence" value="ECO:0007669"/>
    <property type="project" value="TreeGrafter"/>
</dbReference>
<evidence type="ECO:0000256" key="5">
    <source>
        <dbReference type="SAM" id="MobiDB-lite"/>
    </source>
</evidence>
<comment type="caution">
    <text evidence="7">The sequence shown here is derived from an EMBL/GenBank/DDBJ whole genome shotgun (WGS) entry which is preliminary data.</text>
</comment>
<dbReference type="InterPro" id="IPR013083">
    <property type="entry name" value="Znf_RING/FYVE/PHD"/>
</dbReference>
<accession>A0AAN7QKQ7</accession>